<name>A0ABD7ITS6_LACPE</name>
<dbReference type="AlphaFoldDB" id="A0ABD7ITS6"/>
<dbReference type="EMBL" id="RDCJ01000051">
    <property type="protein sequence ID" value="RMW49845.1"/>
    <property type="molecule type" value="Genomic_DNA"/>
</dbReference>
<reference evidence="1 3" key="1">
    <citation type="submission" date="2018-03" db="EMBL/GenBank/DDBJ databases">
        <title>Draft Genome Sequences of six Lactobacillus pentosus Strains Isolated from Brines of Traditionally Fermented Spanish-Style Green Table Olives.</title>
        <authorList>
            <person name="Calero-Delgado B."/>
            <person name="Martin-Platero A.M."/>
            <person name="Perez-Pulido A.J."/>
            <person name="Benitez-Cabello A."/>
            <person name="Casimiro-Soriguer C.S."/>
            <person name="Martinez-Bueno M."/>
            <person name="Arroyo-Lopez F.N."/>
            <person name="Rodriguez-Gomez F."/>
            <person name="Bautista-Gallego J."/>
            <person name="Garrido-Fernandez A."/>
            <person name="Jimenez-Diaz R."/>
        </authorList>
    </citation>
    <scope>NUCLEOTIDE SEQUENCE [LARGE SCALE GENOMIC DNA]</scope>
    <source>
        <strain evidence="1 3">IG2</strain>
    </source>
</reference>
<dbReference type="Proteomes" id="UP000276249">
    <property type="component" value="Unassembled WGS sequence"/>
</dbReference>
<sequence length="86" mass="9434">MLSLDGAKPVSSVSSVDSLSGMLATGQNQTTRWIQVNDRRAIIRLVQIDQPKLVIGQFETNVIIWHGPLNLAAVSPGTDYKPPKRH</sequence>
<keyword evidence="3" id="KW-1185">Reference proteome</keyword>
<organism evidence="2 4">
    <name type="scientific">Lactiplantibacillus pentosus</name>
    <name type="common">Lactobacillus pentosus</name>
    <dbReference type="NCBI Taxonomy" id="1589"/>
    <lineage>
        <taxon>Bacteria</taxon>
        <taxon>Bacillati</taxon>
        <taxon>Bacillota</taxon>
        <taxon>Bacilli</taxon>
        <taxon>Lactobacillales</taxon>
        <taxon>Lactobacillaceae</taxon>
        <taxon>Lactiplantibacillus</taxon>
    </lineage>
</organism>
<dbReference type="EMBL" id="PVOB01000030">
    <property type="protein sequence ID" value="PRO95859.1"/>
    <property type="molecule type" value="Genomic_DNA"/>
</dbReference>
<evidence type="ECO:0000313" key="4">
    <source>
        <dbReference type="Proteomes" id="UP000276249"/>
    </source>
</evidence>
<protein>
    <submittedName>
        <fullName evidence="2">Uncharacterized protein</fullName>
    </submittedName>
</protein>
<reference evidence="2 4" key="2">
    <citation type="submission" date="2018-10" db="EMBL/GenBank/DDBJ databases">
        <title>Genome sequences of five Lactobacillus pentosus strains isolated from brines of traditionally fermented spanish-style green table olives and differences between them.</title>
        <authorList>
            <person name="Jimenez Diaz R."/>
        </authorList>
    </citation>
    <scope>NUCLEOTIDE SEQUENCE [LARGE SCALE GENOMIC DNA]</scope>
    <source>
        <strain evidence="2 4">IG10</strain>
    </source>
</reference>
<gene>
    <name evidence="1" type="ORF">C6Y08_02350</name>
    <name evidence="2" type="ORF">D6U18_05320</name>
</gene>
<proteinExistence type="predicted"/>
<comment type="caution">
    <text evidence="2">The sequence shown here is derived from an EMBL/GenBank/DDBJ whole genome shotgun (WGS) entry which is preliminary data.</text>
</comment>
<evidence type="ECO:0000313" key="3">
    <source>
        <dbReference type="Proteomes" id="UP000238378"/>
    </source>
</evidence>
<evidence type="ECO:0000313" key="1">
    <source>
        <dbReference type="EMBL" id="PRO95859.1"/>
    </source>
</evidence>
<evidence type="ECO:0000313" key="2">
    <source>
        <dbReference type="EMBL" id="RMW49845.1"/>
    </source>
</evidence>
<accession>A0ABD7ITS6</accession>
<dbReference type="Proteomes" id="UP000238378">
    <property type="component" value="Unassembled WGS sequence"/>
</dbReference>